<organism evidence="1 2">
    <name type="scientific">Pseudomonas petrae</name>
    <dbReference type="NCBI Taxonomy" id="2912190"/>
    <lineage>
        <taxon>Bacteria</taxon>
        <taxon>Pseudomonadati</taxon>
        <taxon>Pseudomonadota</taxon>
        <taxon>Gammaproteobacteria</taxon>
        <taxon>Pseudomonadales</taxon>
        <taxon>Pseudomonadaceae</taxon>
        <taxon>Pseudomonas</taxon>
    </lineage>
</organism>
<dbReference type="EMBL" id="JAKJXH010000036">
    <property type="protein sequence ID" value="MCF7545303.1"/>
    <property type="molecule type" value="Genomic_DNA"/>
</dbReference>
<sequence length="88" mass="10148">MHQAFQDRIVELGDLLQRSSVARGEFSKRTDRAMPGSKMRFQVRSKARNCYNVFEVATGNLLDTFDTWKEAVNFAQQLEAKPVLRLVQ</sequence>
<evidence type="ECO:0000313" key="2">
    <source>
        <dbReference type="Proteomes" id="UP001162905"/>
    </source>
</evidence>
<accession>A0ABS9IC51</accession>
<gene>
    <name evidence="1" type="ORF">L4G47_24200</name>
</gene>
<comment type="caution">
    <text evidence="1">The sequence shown here is derived from an EMBL/GenBank/DDBJ whole genome shotgun (WGS) entry which is preliminary data.</text>
</comment>
<keyword evidence="2" id="KW-1185">Reference proteome</keyword>
<name>A0ABS9IC51_9PSED</name>
<dbReference type="RefSeq" id="WP_237254609.1">
    <property type="nucleotide sequence ID" value="NZ_JAKJXH010000036.1"/>
</dbReference>
<evidence type="ECO:0000313" key="1">
    <source>
        <dbReference type="EMBL" id="MCF7545303.1"/>
    </source>
</evidence>
<reference evidence="1" key="1">
    <citation type="submission" date="2022-01" db="EMBL/GenBank/DDBJ databases">
        <title>Pseudomonas sp. nov. isolated from Antarctic regolith.</title>
        <authorList>
            <person name="Novakova D."/>
            <person name="Sedlar K."/>
        </authorList>
    </citation>
    <scope>NUCLEOTIDE SEQUENCE</scope>
    <source>
        <strain evidence="1">P2647</strain>
    </source>
</reference>
<protein>
    <submittedName>
        <fullName evidence="1">Uncharacterized protein</fullName>
    </submittedName>
</protein>
<proteinExistence type="predicted"/>
<dbReference type="Proteomes" id="UP001162905">
    <property type="component" value="Unassembled WGS sequence"/>
</dbReference>